<dbReference type="CDD" id="cd08063">
    <property type="entry name" value="MPN_CSN6"/>
    <property type="match status" value="1"/>
</dbReference>
<comment type="function">
    <text evidence="2">Component of the COP9 signalosome complex (CSN), a complex involved in various cellular and developmental processes.</text>
</comment>
<dbReference type="PANTHER" id="PTHR10540:SF8">
    <property type="entry name" value="COP9 SIGNALOSOME COMPLEX SUBUNIT 6"/>
    <property type="match status" value="1"/>
</dbReference>
<keyword evidence="2" id="KW-0963">Cytoplasm</keyword>
<dbReference type="Gene3D" id="3.40.140.10">
    <property type="entry name" value="Cytidine Deaminase, domain 2"/>
    <property type="match status" value="1"/>
</dbReference>
<dbReference type="GO" id="GO:0005737">
    <property type="term" value="C:cytoplasm"/>
    <property type="evidence" value="ECO:0007669"/>
    <property type="project" value="UniProtKB-SubCell"/>
</dbReference>
<dbReference type="GO" id="GO:0008180">
    <property type="term" value="C:COP9 signalosome"/>
    <property type="evidence" value="ECO:0007669"/>
    <property type="project" value="UniProtKB-UniRule"/>
</dbReference>
<keyword evidence="2" id="KW-0736">Signalosome</keyword>
<dbReference type="GO" id="GO:0008237">
    <property type="term" value="F:metallopeptidase activity"/>
    <property type="evidence" value="ECO:0007669"/>
    <property type="project" value="InterPro"/>
</dbReference>
<keyword evidence="2" id="KW-0539">Nucleus</keyword>
<evidence type="ECO:0000256" key="2">
    <source>
        <dbReference type="RuleBase" id="RU367006"/>
    </source>
</evidence>
<dbReference type="SMART" id="SM00232">
    <property type="entry name" value="JAB_MPN"/>
    <property type="match status" value="1"/>
</dbReference>
<comment type="similarity">
    <text evidence="1 2">Belongs to the peptidase M67A family. CSN6 subfamily.</text>
</comment>
<dbReference type="PANTHER" id="PTHR10540">
    <property type="entry name" value="EUKARYOTIC TRANSLATION INITIATION FACTOR 3 SUBUNIT F-RELATED"/>
    <property type="match status" value="1"/>
</dbReference>
<sequence length="310" mass="34441">MEDDRKSVPAQGEGSGLEFKLHPLVIINISDHFTRCSLNVKENGRVLGCLLGEQTGRIVHITNTFEMRLEGENEEAKVDRNFLSAKKEQYKTVFPDLEVVGWYRTGGEVREVEDLRTHAVIGEVNESPVFLLMDSKIKEGSRDLPISLYETELRVSSASGGAPSPHFVGAKYTVDSLEAERIAVDQVARIVPSGKTSTTDQLTSHMTGMQNAVKMLRDRIAVILETVKAMRDGKIPTDHGLLREVSSLARRLPVGTSKVDHELGADYDDTLMMAHLSVMTKGNAKMHEVINKMNATYDSRVASHHRRGLF</sequence>
<dbReference type="InterPro" id="IPR000555">
    <property type="entry name" value="JAMM/MPN+_dom"/>
</dbReference>
<feature type="domain" description="MPN" evidence="3">
    <location>
        <begin position="19"/>
        <end position="155"/>
    </location>
</feature>
<name>A0AAX4P130_9CHLO</name>
<dbReference type="GO" id="GO:0000338">
    <property type="term" value="P:protein deneddylation"/>
    <property type="evidence" value="ECO:0007669"/>
    <property type="project" value="InterPro"/>
</dbReference>
<protein>
    <recommendedName>
        <fullName evidence="2">COP9 signalosome complex subunit 6</fullName>
    </recommendedName>
</protein>
<dbReference type="Pfam" id="PF13012">
    <property type="entry name" value="MitMem_reg"/>
    <property type="match status" value="1"/>
</dbReference>
<accession>A0AAX4P130</accession>
<organism evidence="4 5">
    <name type="scientific">Chloropicon roscoffensis</name>
    <dbReference type="NCBI Taxonomy" id="1461544"/>
    <lineage>
        <taxon>Eukaryota</taxon>
        <taxon>Viridiplantae</taxon>
        <taxon>Chlorophyta</taxon>
        <taxon>Chloropicophyceae</taxon>
        <taxon>Chloropicales</taxon>
        <taxon>Chloropicaceae</taxon>
        <taxon>Chloropicon</taxon>
    </lineage>
</organism>
<keyword evidence="5" id="KW-1185">Reference proteome</keyword>
<dbReference type="InterPro" id="IPR037518">
    <property type="entry name" value="MPN"/>
</dbReference>
<gene>
    <name evidence="4" type="ORF">HKI87_02g10780</name>
</gene>
<reference evidence="4 5" key="1">
    <citation type="submission" date="2024-03" db="EMBL/GenBank/DDBJ databases">
        <title>Complete genome sequence of the green alga Chloropicon roscoffensis RCC1871.</title>
        <authorList>
            <person name="Lemieux C."/>
            <person name="Pombert J.-F."/>
            <person name="Otis C."/>
            <person name="Turmel M."/>
        </authorList>
    </citation>
    <scope>NUCLEOTIDE SEQUENCE [LARGE SCALE GENOMIC DNA]</scope>
    <source>
        <strain evidence="4 5">RCC1871</strain>
    </source>
</reference>
<evidence type="ECO:0000313" key="5">
    <source>
        <dbReference type="Proteomes" id="UP001472866"/>
    </source>
</evidence>
<dbReference type="InterPro" id="IPR033859">
    <property type="entry name" value="MPN_CSN6"/>
</dbReference>
<dbReference type="EMBL" id="CP151502">
    <property type="protein sequence ID" value="WZN59552.1"/>
    <property type="molecule type" value="Genomic_DNA"/>
</dbReference>
<comment type="subcellular location">
    <subcellularLocation>
        <location evidence="2">Cytoplasm</location>
    </subcellularLocation>
    <subcellularLocation>
        <location evidence="2">Nucleus</location>
    </subcellularLocation>
</comment>
<dbReference type="AlphaFoldDB" id="A0AAX4P130"/>
<dbReference type="Pfam" id="PF01398">
    <property type="entry name" value="JAB"/>
    <property type="match status" value="1"/>
</dbReference>
<evidence type="ECO:0000256" key="1">
    <source>
        <dbReference type="ARBA" id="ARBA00010893"/>
    </source>
</evidence>
<dbReference type="PROSITE" id="PS50249">
    <property type="entry name" value="MPN"/>
    <property type="match status" value="1"/>
</dbReference>
<proteinExistence type="inferred from homology"/>
<evidence type="ECO:0000259" key="3">
    <source>
        <dbReference type="PROSITE" id="PS50249"/>
    </source>
</evidence>
<dbReference type="Proteomes" id="UP001472866">
    <property type="component" value="Chromosome 02"/>
</dbReference>
<evidence type="ECO:0000313" key="4">
    <source>
        <dbReference type="EMBL" id="WZN59552.1"/>
    </source>
</evidence>
<dbReference type="InterPro" id="IPR024969">
    <property type="entry name" value="EIF3F/CSN6-like_C"/>
</dbReference>